<feature type="compositionally biased region" description="Polar residues" evidence="1">
    <location>
        <begin position="1"/>
        <end position="11"/>
    </location>
</feature>
<sequence>MADTDSTAGQHSSREGRETEPRQLEQLHVIGATARHYAEQLSTQARAGDPCIDKILAYKDADAAYHDAVHMSWEARLMHTVFYNQQRYDIQVRSHAILPSEVEQADRAIAEDQKHIDRADKLTREYDAQAGAARVARHKAIEALKECRKHHPYEHECGERGGPGIRRPDGKCAAWADLEGGPEVVLGGD</sequence>
<evidence type="ECO:0000313" key="2">
    <source>
        <dbReference type="EMBL" id="WAX58000.1"/>
    </source>
</evidence>
<evidence type="ECO:0000313" key="3">
    <source>
        <dbReference type="Proteomes" id="UP001164693"/>
    </source>
</evidence>
<gene>
    <name evidence="2" type="ORF">M6B22_04335</name>
</gene>
<feature type="region of interest" description="Disordered" evidence="1">
    <location>
        <begin position="1"/>
        <end position="22"/>
    </location>
</feature>
<name>A0ABY7JZI6_9ACTN</name>
<organism evidence="2 3">
    <name type="scientific">Jatrophihabitans cynanchi</name>
    <dbReference type="NCBI Taxonomy" id="2944128"/>
    <lineage>
        <taxon>Bacteria</taxon>
        <taxon>Bacillati</taxon>
        <taxon>Actinomycetota</taxon>
        <taxon>Actinomycetes</taxon>
        <taxon>Jatrophihabitantales</taxon>
        <taxon>Jatrophihabitantaceae</taxon>
        <taxon>Jatrophihabitans</taxon>
    </lineage>
</organism>
<protein>
    <submittedName>
        <fullName evidence="2">Uncharacterized protein</fullName>
    </submittedName>
</protein>
<proteinExistence type="predicted"/>
<dbReference type="Proteomes" id="UP001164693">
    <property type="component" value="Chromosome"/>
</dbReference>
<evidence type="ECO:0000256" key="1">
    <source>
        <dbReference type="SAM" id="MobiDB-lite"/>
    </source>
</evidence>
<accession>A0ABY7JZI6</accession>
<feature type="compositionally biased region" description="Basic and acidic residues" evidence="1">
    <location>
        <begin position="12"/>
        <end position="22"/>
    </location>
</feature>
<reference evidence="2" key="1">
    <citation type="submission" date="2022-05" db="EMBL/GenBank/DDBJ databases">
        <title>Jatrophihabitans sp. SB3-54 whole genome sequence.</title>
        <authorList>
            <person name="Suh M.K."/>
            <person name="Eom M.K."/>
            <person name="Kim J.S."/>
            <person name="Kim H.S."/>
            <person name="Do H.E."/>
            <person name="Shin Y.K."/>
            <person name="Lee J.-S."/>
        </authorList>
    </citation>
    <scope>NUCLEOTIDE SEQUENCE</scope>
    <source>
        <strain evidence="2">SB3-54</strain>
    </source>
</reference>
<keyword evidence="3" id="KW-1185">Reference proteome</keyword>
<dbReference type="RefSeq" id="WP_269444548.1">
    <property type="nucleotide sequence ID" value="NZ_CP097463.1"/>
</dbReference>
<dbReference type="EMBL" id="CP097463">
    <property type="protein sequence ID" value="WAX58000.1"/>
    <property type="molecule type" value="Genomic_DNA"/>
</dbReference>